<evidence type="ECO:0000313" key="2">
    <source>
        <dbReference type="Proteomes" id="UP000335538"/>
    </source>
</evidence>
<gene>
    <name evidence="1" type="ORF">PSP31121_05080</name>
</gene>
<evidence type="ECO:0008006" key="3">
    <source>
        <dbReference type="Google" id="ProtNLM"/>
    </source>
</evidence>
<accession>A0A5E5BGP1</accession>
<sequence>MQAATLSFRAGSAFAQETRALADTLGLKSSDYIREAVREKNARVMAERIATLSRKLAAKHLAFNESLDDTVDDGCD</sequence>
<organism evidence="1 2">
    <name type="scientific">Pandoraea sputorum</name>
    <dbReference type="NCBI Taxonomy" id="93222"/>
    <lineage>
        <taxon>Bacteria</taxon>
        <taxon>Pseudomonadati</taxon>
        <taxon>Pseudomonadota</taxon>
        <taxon>Betaproteobacteria</taxon>
        <taxon>Burkholderiales</taxon>
        <taxon>Burkholderiaceae</taxon>
        <taxon>Pandoraea</taxon>
    </lineage>
</organism>
<proteinExistence type="predicted"/>
<dbReference type="AlphaFoldDB" id="A0A5E5BGP1"/>
<dbReference type="Proteomes" id="UP000335538">
    <property type="component" value="Unassembled WGS sequence"/>
</dbReference>
<protein>
    <recommendedName>
        <fullName evidence="3">Antitoxin of toxin-antitoxin stability system</fullName>
    </recommendedName>
</protein>
<reference evidence="1 2" key="1">
    <citation type="submission" date="2019-08" db="EMBL/GenBank/DDBJ databases">
        <authorList>
            <person name="Peeters C."/>
        </authorList>
    </citation>
    <scope>NUCLEOTIDE SEQUENCE [LARGE SCALE GENOMIC DNA]</scope>
    <source>
        <strain evidence="1 2">LMG 31121</strain>
    </source>
</reference>
<dbReference type="RefSeq" id="WP_150811247.1">
    <property type="nucleotide sequence ID" value="NZ_CABPSR010000023.1"/>
</dbReference>
<evidence type="ECO:0000313" key="1">
    <source>
        <dbReference type="EMBL" id="VVE85089.1"/>
    </source>
</evidence>
<dbReference type="EMBL" id="CABPSR010000023">
    <property type="protein sequence ID" value="VVE85089.1"/>
    <property type="molecule type" value="Genomic_DNA"/>
</dbReference>
<name>A0A5E5BGP1_9BURK</name>